<evidence type="ECO:0000256" key="2">
    <source>
        <dbReference type="ARBA" id="ARBA00023098"/>
    </source>
</evidence>
<dbReference type="SUPFAM" id="SSF53474">
    <property type="entry name" value="alpha/beta-Hydrolases"/>
    <property type="match status" value="2"/>
</dbReference>
<sequence>MAAFDVPMIIDYILELTNQPQLYYIAHSMGSSIFMASLSMFPDYNSKIKTFIGLAPAVYVGNTSVPFAIARPILLNHLQEMSNSYLLGSFVNPDFLPFMHILGTLCYPQIISRKICFAALEVIFGYDFIEDNYDLRQEIVSIGLSSTSVKTLLHLMQLWKSGKFQKYDYLENNFEIYGQMLPPLYELDKVTAPVFVFCGAEDQLVSCRDAFRLASALPNLKEFHKINQQQFNHIDFLFATNVNISNSKNVSSAPSHLKYHEDYIQRILNSDIKATVPELIRRHGFPIETHEVTTSDGYIITLFRIPHGKLENNQSPKKVVYLQHGWVINTVDKALAYRLADKGNCDVWLGNDRGTRYSLGHKTLSYKDYAYWNFGFHEIGEIDLPAIYDYILGTTKSPIYFIAHSLGAAEFLVSMSLHPEYISKIQGFIGLSGAVFQGNTSNPVFKAISPFVKLQQGIHDLFSIGPIVPPQVLPLMNVVGNVCSPTISLRWLCVTIMEAMIGVFAYYNYYQRNIEVYGQPNPPSYQLNNITVPTVLFCAAGDNIVTIPDTYKLAANLPNVKKVVEIDFPKFNHFDYIYSRHINELLHDRIIELIEQDMVVDDLPNKLNA</sequence>
<evidence type="ECO:0000256" key="1">
    <source>
        <dbReference type="ARBA" id="ARBA00022963"/>
    </source>
</evidence>
<dbReference type="InterPro" id="IPR000073">
    <property type="entry name" value="AB_hydrolase_1"/>
</dbReference>
<feature type="domain" description="AB hydrolase-1" evidence="3">
    <location>
        <begin position="4"/>
        <end position="233"/>
    </location>
</feature>
<keyword evidence="2" id="KW-0443">Lipid metabolism</keyword>
<evidence type="ECO:0000313" key="5">
    <source>
        <dbReference type="EMBL" id="OXA58342.1"/>
    </source>
</evidence>
<dbReference type="PANTHER" id="PTHR11005">
    <property type="entry name" value="LYSOSOMAL ACID LIPASE-RELATED"/>
    <property type="match status" value="1"/>
</dbReference>
<name>A0A226EL27_FOLCA</name>
<dbReference type="Pfam" id="PF00561">
    <property type="entry name" value="Abhydrolase_1"/>
    <property type="match status" value="1"/>
</dbReference>
<keyword evidence="1" id="KW-0442">Lipid degradation</keyword>
<dbReference type="OMA" id="PIVFIQH"/>
<dbReference type="GO" id="GO:0016042">
    <property type="term" value="P:lipid catabolic process"/>
    <property type="evidence" value="ECO:0007669"/>
    <property type="project" value="UniProtKB-KW"/>
</dbReference>
<reference evidence="5 6" key="1">
    <citation type="submission" date="2015-12" db="EMBL/GenBank/DDBJ databases">
        <title>The genome of Folsomia candida.</title>
        <authorList>
            <person name="Faddeeva A."/>
            <person name="Derks M.F."/>
            <person name="Anvar Y."/>
            <person name="Smit S."/>
            <person name="Van Straalen N."/>
            <person name="Roelofs D."/>
        </authorList>
    </citation>
    <scope>NUCLEOTIDE SEQUENCE [LARGE SCALE GENOMIC DNA]</scope>
    <source>
        <strain evidence="5 6">VU population</strain>
        <tissue evidence="5">Whole body</tissue>
    </source>
</reference>
<dbReference type="Proteomes" id="UP000198287">
    <property type="component" value="Unassembled WGS sequence"/>
</dbReference>
<organism evidence="5 6">
    <name type="scientific">Folsomia candida</name>
    <name type="common">Springtail</name>
    <dbReference type="NCBI Taxonomy" id="158441"/>
    <lineage>
        <taxon>Eukaryota</taxon>
        <taxon>Metazoa</taxon>
        <taxon>Ecdysozoa</taxon>
        <taxon>Arthropoda</taxon>
        <taxon>Hexapoda</taxon>
        <taxon>Collembola</taxon>
        <taxon>Entomobryomorpha</taxon>
        <taxon>Isotomoidea</taxon>
        <taxon>Isotomidae</taxon>
        <taxon>Proisotominae</taxon>
        <taxon>Folsomia</taxon>
    </lineage>
</organism>
<dbReference type="AlphaFoldDB" id="A0A226EL27"/>
<protein>
    <submittedName>
        <fullName evidence="5">Lipase 3</fullName>
    </submittedName>
</protein>
<keyword evidence="6" id="KW-1185">Reference proteome</keyword>
<dbReference type="InterPro" id="IPR006693">
    <property type="entry name" value="AB_hydrolase_lipase"/>
</dbReference>
<comment type="caution">
    <text evidence="5">The sequence shown here is derived from an EMBL/GenBank/DDBJ whole genome shotgun (WGS) entry which is preliminary data.</text>
</comment>
<proteinExistence type="predicted"/>
<evidence type="ECO:0000259" key="4">
    <source>
        <dbReference type="Pfam" id="PF04083"/>
    </source>
</evidence>
<dbReference type="Gene3D" id="3.40.50.1820">
    <property type="entry name" value="alpha/beta hydrolase"/>
    <property type="match status" value="3"/>
</dbReference>
<dbReference type="EMBL" id="LNIX01000003">
    <property type="protein sequence ID" value="OXA58342.1"/>
    <property type="molecule type" value="Genomic_DNA"/>
</dbReference>
<gene>
    <name evidence="5" type="ORF">Fcan01_07265</name>
</gene>
<accession>A0A226EL27</accession>
<dbReference type="InterPro" id="IPR029058">
    <property type="entry name" value="AB_hydrolase_fold"/>
</dbReference>
<dbReference type="Pfam" id="PF04083">
    <property type="entry name" value="Abhydro_lipase"/>
    <property type="match status" value="1"/>
</dbReference>
<dbReference type="OrthoDB" id="9974421at2759"/>
<feature type="domain" description="Partial AB-hydrolase lipase" evidence="4">
    <location>
        <begin position="276"/>
        <end position="325"/>
    </location>
</feature>
<evidence type="ECO:0000259" key="3">
    <source>
        <dbReference type="Pfam" id="PF00561"/>
    </source>
</evidence>
<evidence type="ECO:0000313" key="6">
    <source>
        <dbReference type="Proteomes" id="UP000198287"/>
    </source>
</evidence>